<keyword evidence="3" id="KW-1185">Reference proteome</keyword>
<dbReference type="eggNOG" id="ENOG502ZNWC">
    <property type="taxonomic scope" value="Bacteria"/>
</dbReference>
<name>I0V7W8_9PSEU</name>
<organism evidence="2 3">
    <name type="scientific">Saccharomonospora xinjiangensis XJ-54</name>
    <dbReference type="NCBI Taxonomy" id="882086"/>
    <lineage>
        <taxon>Bacteria</taxon>
        <taxon>Bacillati</taxon>
        <taxon>Actinomycetota</taxon>
        <taxon>Actinomycetes</taxon>
        <taxon>Pseudonocardiales</taxon>
        <taxon>Pseudonocardiaceae</taxon>
        <taxon>Saccharomonospora</taxon>
    </lineage>
</organism>
<keyword evidence="1" id="KW-0472">Membrane</keyword>
<evidence type="ECO:0000256" key="1">
    <source>
        <dbReference type="SAM" id="Phobius"/>
    </source>
</evidence>
<sequence length="93" mass="10242">MLVTSTQPRLIRVMPVLYMVSAALVVAAVAGAGPVVVRVFRLLRVYRASASMVSARTGDRVGLLRARSAAVRVAVRQRRRHRRDTAAAQYDRP</sequence>
<keyword evidence="1" id="KW-0812">Transmembrane</keyword>
<dbReference type="Proteomes" id="UP000004691">
    <property type="component" value="Unassembled WGS sequence"/>
</dbReference>
<dbReference type="EMBL" id="JH636049">
    <property type="protein sequence ID" value="EID56221.1"/>
    <property type="molecule type" value="Genomic_DNA"/>
</dbReference>
<proteinExistence type="predicted"/>
<keyword evidence="1" id="KW-1133">Transmembrane helix</keyword>
<evidence type="ECO:0000313" key="2">
    <source>
        <dbReference type="EMBL" id="EID56221.1"/>
    </source>
</evidence>
<dbReference type="STRING" id="882086.SacxiDRAFT_4031"/>
<feature type="transmembrane region" description="Helical" evidence="1">
    <location>
        <begin position="16"/>
        <end position="37"/>
    </location>
</feature>
<dbReference type="NCBIfam" id="NF037944">
    <property type="entry name" value="holin_2"/>
    <property type="match status" value="1"/>
</dbReference>
<protein>
    <submittedName>
        <fullName evidence="2">Uncharacterized protein</fullName>
    </submittedName>
</protein>
<accession>I0V7W8</accession>
<reference evidence="2 3" key="1">
    <citation type="submission" date="2012-01" db="EMBL/GenBank/DDBJ databases">
        <title>Improved High-Quality Draft sequence of Saccharomonospora xinjiangensis XJ-54.</title>
        <authorList>
            <consortium name="US DOE Joint Genome Institute"/>
            <person name="Lucas S."/>
            <person name="Han J."/>
            <person name="Lapidus A."/>
            <person name="Cheng J.-F."/>
            <person name="Goodwin L."/>
            <person name="Pitluck S."/>
            <person name="Peters L."/>
            <person name="Mikhailova N."/>
            <person name="Teshima H."/>
            <person name="Detter J.C."/>
            <person name="Han C."/>
            <person name="Tapia R."/>
            <person name="Land M."/>
            <person name="Hauser L."/>
            <person name="Kyrpides N."/>
            <person name="Ivanova N."/>
            <person name="Pagani I."/>
            <person name="Brambilla E.-M."/>
            <person name="Klenk H.-P."/>
            <person name="Woyke T."/>
        </authorList>
    </citation>
    <scope>NUCLEOTIDE SEQUENCE [LARGE SCALE GENOMIC DNA]</scope>
    <source>
        <strain evidence="2 3">XJ-54</strain>
    </source>
</reference>
<dbReference type="HOGENOM" id="CLU_186147_0_0_11"/>
<gene>
    <name evidence="2" type="ORF">SacxiDRAFT_4031</name>
</gene>
<dbReference type="AlphaFoldDB" id="I0V7W8"/>
<evidence type="ECO:0000313" key="3">
    <source>
        <dbReference type="Proteomes" id="UP000004691"/>
    </source>
</evidence>